<dbReference type="InterPro" id="IPR005509">
    <property type="entry name" value="AfsA_hotdog_dom"/>
</dbReference>
<dbReference type="Pfam" id="PF03756">
    <property type="entry name" value="AfsA"/>
    <property type="match status" value="1"/>
</dbReference>
<sequence>MPAHTIPVVGRPFARFAALVGGLTPDAALTALRGRTLGPAHLVPGQGVTAEEWSDIEAAGAGAVTADPFLCREPVRVGVHQRDPRNVLIADLEPVTDHHWRAAIVIHPESAPLADRDNGTAHVPGMVEVEVGLQTAMAVAEQYLLPRPGAFDFTSNRVEIAFEAFMFPLQAVVELHADRVAWSGPEVLELDATAQIHQGGRRVMTMRFRSQAFERGLLAGLERERADAVLTRTTDPTFLEQR</sequence>
<dbReference type="RefSeq" id="WP_289959641.1">
    <property type="nucleotide sequence ID" value="NZ_JAUEMJ010000011.1"/>
</dbReference>
<proteinExistence type="predicted"/>
<dbReference type="Proteomes" id="UP001171902">
    <property type="component" value="Unassembled WGS sequence"/>
</dbReference>
<organism evidence="2 3">
    <name type="scientific">Glycomyces tritici</name>
    <dbReference type="NCBI Taxonomy" id="2665176"/>
    <lineage>
        <taxon>Bacteria</taxon>
        <taxon>Bacillati</taxon>
        <taxon>Actinomycetota</taxon>
        <taxon>Actinomycetes</taxon>
        <taxon>Glycomycetales</taxon>
        <taxon>Glycomycetaceae</taxon>
        <taxon>Glycomyces</taxon>
    </lineage>
</organism>
<evidence type="ECO:0000259" key="1">
    <source>
        <dbReference type="Pfam" id="PF03756"/>
    </source>
</evidence>
<dbReference type="EMBL" id="JAUEMJ010000011">
    <property type="protein sequence ID" value="MDN3243082.1"/>
    <property type="molecule type" value="Genomic_DNA"/>
</dbReference>
<evidence type="ECO:0000313" key="3">
    <source>
        <dbReference type="Proteomes" id="UP001171902"/>
    </source>
</evidence>
<gene>
    <name evidence="2" type="ORF">QWI33_25395</name>
</gene>
<evidence type="ECO:0000313" key="2">
    <source>
        <dbReference type="EMBL" id="MDN3243082.1"/>
    </source>
</evidence>
<comment type="caution">
    <text evidence="2">The sequence shown here is derived from an EMBL/GenBank/DDBJ whole genome shotgun (WGS) entry which is preliminary data.</text>
</comment>
<protein>
    <submittedName>
        <fullName evidence="2">AfsA-related hotdog domain-containing protein</fullName>
    </submittedName>
</protein>
<keyword evidence="3" id="KW-1185">Reference proteome</keyword>
<accession>A0ABT7YWR9</accession>
<feature type="domain" description="A-factor biosynthesis hotdog" evidence="1">
    <location>
        <begin position="79"/>
        <end position="210"/>
    </location>
</feature>
<name>A0ABT7YWR9_9ACTN</name>
<reference evidence="2" key="1">
    <citation type="submission" date="2023-06" db="EMBL/GenBank/DDBJ databases">
        <title>Gycomyces niveus sp.nov., a novel actinomycete isolated from soil in Shouguang.</title>
        <authorList>
            <person name="Yang X."/>
            <person name="Zhao J."/>
        </authorList>
    </citation>
    <scope>NUCLEOTIDE SEQUENCE</scope>
    <source>
        <strain evidence="2">NEAU C2</strain>
    </source>
</reference>